<proteinExistence type="predicted"/>
<protein>
    <submittedName>
        <fullName evidence="1">Uncharacterized protein</fullName>
    </submittedName>
</protein>
<dbReference type="EMBL" id="LAZR01048400">
    <property type="protein sequence ID" value="KKK92017.1"/>
    <property type="molecule type" value="Genomic_DNA"/>
</dbReference>
<comment type="caution">
    <text evidence="1">The sequence shown here is derived from an EMBL/GenBank/DDBJ whole genome shotgun (WGS) entry which is preliminary data.</text>
</comment>
<evidence type="ECO:0000313" key="1">
    <source>
        <dbReference type="EMBL" id="KKK92017.1"/>
    </source>
</evidence>
<sequence length="74" mass="8840">MITEKTLMNIVNSIERKKQDLLTLTDELKYIDFITKNIKNEQLLKQQGSNQAEREAQLRLTLNKHQTFQQQHEK</sequence>
<name>A0A0F8ZDZ7_9ZZZZ</name>
<accession>A0A0F8ZDZ7</accession>
<gene>
    <name evidence="1" type="ORF">LCGC14_2707180</name>
</gene>
<dbReference type="AlphaFoldDB" id="A0A0F8ZDZ7"/>
<reference evidence="1" key="1">
    <citation type="journal article" date="2015" name="Nature">
        <title>Complex archaea that bridge the gap between prokaryotes and eukaryotes.</title>
        <authorList>
            <person name="Spang A."/>
            <person name="Saw J.H."/>
            <person name="Jorgensen S.L."/>
            <person name="Zaremba-Niedzwiedzka K."/>
            <person name="Martijn J."/>
            <person name="Lind A.E."/>
            <person name="van Eijk R."/>
            <person name="Schleper C."/>
            <person name="Guy L."/>
            <person name="Ettema T.J."/>
        </authorList>
    </citation>
    <scope>NUCLEOTIDE SEQUENCE</scope>
</reference>
<feature type="non-terminal residue" evidence="1">
    <location>
        <position position="74"/>
    </location>
</feature>
<organism evidence="1">
    <name type="scientific">marine sediment metagenome</name>
    <dbReference type="NCBI Taxonomy" id="412755"/>
    <lineage>
        <taxon>unclassified sequences</taxon>
        <taxon>metagenomes</taxon>
        <taxon>ecological metagenomes</taxon>
    </lineage>
</organism>